<dbReference type="AlphaFoldDB" id="A0A284R297"/>
<gene>
    <name evidence="1" type="ORF">ARMOST_06166</name>
</gene>
<dbReference type="EMBL" id="FUEG01000004">
    <property type="protein sequence ID" value="SJL02828.1"/>
    <property type="molecule type" value="Genomic_DNA"/>
</dbReference>
<accession>A0A284R297</accession>
<protein>
    <submittedName>
        <fullName evidence="1">Uncharacterized protein</fullName>
    </submittedName>
</protein>
<name>A0A284R297_ARMOS</name>
<proteinExistence type="predicted"/>
<dbReference type="Proteomes" id="UP000219338">
    <property type="component" value="Unassembled WGS sequence"/>
</dbReference>
<reference evidence="2" key="1">
    <citation type="journal article" date="2017" name="Nat. Ecol. Evol.">
        <title>Genome expansion and lineage-specific genetic innovations in the forest pathogenic fungi Armillaria.</title>
        <authorList>
            <person name="Sipos G."/>
            <person name="Prasanna A.N."/>
            <person name="Walter M.C."/>
            <person name="O'Connor E."/>
            <person name="Balint B."/>
            <person name="Krizsan K."/>
            <person name="Kiss B."/>
            <person name="Hess J."/>
            <person name="Varga T."/>
            <person name="Slot J."/>
            <person name="Riley R."/>
            <person name="Boka B."/>
            <person name="Rigling D."/>
            <person name="Barry K."/>
            <person name="Lee J."/>
            <person name="Mihaltcheva S."/>
            <person name="LaButti K."/>
            <person name="Lipzen A."/>
            <person name="Waldron R."/>
            <person name="Moloney N.M."/>
            <person name="Sperisen C."/>
            <person name="Kredics L."/>
            <person name="Vagvoelgyi C."/>
            <person name="Patrignani A."/>
            <person name="Fitzpatrick D."/>
            <person name="Nagy I."/>
            <person name="Doyle S."/>
            <person name="Anderson J.B."/>
            <person name="Grigoriev I.V."/>
            <person name="Gueldener U."/>
            <person name="Muensterkoetter M."/>
            <person name="Nagy L.G."/>
        </authorList>
    </citation>
    <scope>NUCLEOTIDE SEQUENCE [LARGE SCALE GENOMIC DNA]</scope>
    <source>
        <strain evidence="2">C18/9</strain>
    </source>
</reference>
<organism evidence="1 2">
    <name type="scientific">Armillaria ostoyae</name>
    <name type="common">Armillaria root rot fungus</name>
    <dbReference type="NCBI Taxonomy" id="47428"/>
    <lineage>
        <taxon>Eukaryota</taxon>
        <taxon>Fungi</taxon>
        <taxon>Dikarya</taxon>
        <taxon>Basidiomycota</taxon>
        <taxon>Agaricomycotina</taxon>
        <taxon>Agaricomycetes</taxon>
        <taxon>Agaricomycetidae</taxon>
        <taxon>Agaricales</taxon>
        <taxon>Marasmiineae</taxon>
        <taxon>Physalacriaceae</taxon>
        <taxon>Armillaria</taxon>
    </lineage>
</organism>
<keyword evidence="2" id="KW-1185">Reference proteome</keyword>
<evidence type="ECO:0000313" key="2">
    <source>
        <dbReference type="Proteomes" id="UP000219338"/>
    </source>
</evidence>
<evidence type="ECO:0000313" key="1">
    <source>
        <dbReference type="EMBL" id="SJL02828.1"/>
    </source>
</evidence>
<sequence>MVLPPIAALHGHEVLGQEFAQIRGTPARENRVDGVGTGNSNRVFWILASVETPPPVKALILNHLNESKPKGPCHSECHSRLQKDEIRSLYTCRA</sequence>